<keyword evidence="5" id="KW-0598">Phosphotransferase system</keyword>
<protein>
    <submittedName>
        <fullName evidence="8">PTS glucose transporter subunit IIA</fullName>
    </submittedName>
</protein>
<reference evidence="8" key="2">
    <citation type="journal article" date="2021" name="PeerJ">
        <title>Extensive microbial diversity within the chicken gut microbiome revealed by metagenomics and culture.</title>
        <authorList>
            <person name="Gilroy R."/>
            <person name="Ravi A."/>
            <person name="Getino M."/>
            <person name="Pursley I."/>
            <person name="Horton D.L."/>
            <person name="Alikhan N.F."/>
            <person name="Baker D."/>
            <person name="Gharbi K."/>
            <person name="Hall N."/>
            <person name="Watson M."/>
            <person name="Adriaenssens E.M."/>
            <person name="Foster-Nyarko E."/>
            <person name="Jarju S."/>
            <person name="Secka A."/>
            <person name="Antonio M."/>
            <person name="Oren A."/>
            <person name="Chaudhuri R.R."/>
            <person name="La Ragione R."/>
            <person name="Hildebrand F."/>
            <person name="Pallen M.J."/>
        </authorList>
    </citation>
    <scope>NUCLEOTIDE SEQUENCE</scope>
    <source>
        <strain evidence="8">CHK187-14744</strain>
    </source>
</reference>
<dbReference type="GO" id="GO:0009401">
    <property type="term" value="P:phosphoenolpyruvate-dependent sugar phosphotransferase system"/>
    <property type="evidence" value="ECO:0007669"/>
    <property type="project" value="UniProtKB-KW"/>
</dbReference>
<dbReference type="Gene3D" id="2.70.70.10">
    <property type="entry name" value="Glucose Permease (Domain IIA)"/>
    <property type="match status" value="1"/>
</dbReference>
<dbReference type="InterPro" id="IPR050890">
    <property type="entry name" value="PTS_EIIA_component"/>
</dbReference>
<dbReference type="SUPFAM" id="SSF51261">
    <property type="entry name" value="Duplicated hybrid motif"/>
    <property type="match status" value="1"/>
</dbReference>
<name>A0A9D1KVH9_9FIRM</name>
<dbReference type="Proteomes" id="UP000824164">
    <property type="component" value="Unassembled WGS sequence"/>
</dbReference>
<comment type="subcellular location">
    <subcellularLocation>
        <location evidence="1">Cytoplasm</location>
    </subcellularLocation>
</comment>
<feature type="domain" description="PTS EIIA type-1" evidence="7">
    <location>
        <begin position="1"/>
        <end position="54"/>
    </location>
</feature>
<evidence type="ECO:0000256" key="4">
    <source>
        <dbReference type="ARBA" id="ARBA00022679"/>
    </source>
</evidence>
<dbReference type="InterPro" id="IPR001127">
    <property type="entry name" value="PTS_EIIA_1_perm"/>
</dbReference>
<dbReference type="Pfam" id="PF00358">
    <property type="entry name" value="PTS_EIIA_1"/>
    <property type="match status" value="1"/>
</dbReference>
<dbReference type="EMBL" id="DVLT01000020">
    <property type="protein sequence ID" value="HIU02226.1"/>
    <property type="molecule type" value="Genomic_DNA"/>
</dbReference>
<keyword evidence="3 8" id="KW-0762">Sugar transport</keyword>
<dbReference type="GO" id="GO:0005737">
    <property type="term" value="C:cytoplasm"/>
    <property type="evidence" value="ECO:0007669"/>
    <property type="project" value="UniProtKB-SubCell"/>
</dbReference>
<gene>
    <name evidence="8" type="ORF">IAB63_03110</name>
</gene>
<evidence type="ECO:0000259" key="7">
    <source>
        <dbReference type="PROSITE" id="PS51093"/>
    </source>
</evidence>
<evidence type="ECO:0000256" key="6">
    <source>
        <dbReference type="ARBA" id="ARBA00022777"/>
    </source>
</evidence>
<dbReference type="PANTHER" id="PTHR45008">
    <property type="entry name" value="PTS SYSTEM GLUCOSE-SPECIFIC EIIA COMPONENT"/>
    <property type="match status" value="1"/>
</dbReference>
<feature type="non-terminal residue" evidence="8">
    <location>
        <position position="1"/>
    </location>
</feature>
<keyword evidence="4" id="KW-0808">Transferase</keyword>
<dbReference type="GO" id="GO:0016301">
    <property type="term" value="F:kinase activity"/>
    <property type="evidence" value="ECO:0007669"/>
    <property type="project" value="UniProtKB-KW"/>
</dbReference>
<organism evidence="8 9">
    <name type="scientific">Candidatus Onthocola gallistercoris</name>
    <dbReference type="NCBI Taxonomy" id="2840876"/>
    <lineage>
        <taxon>Bacteria</taxon>
        <taxon>Bacillati</taxon>
        <taxon>Bacillota</taxon>
        <taxon>Bacilli</taxon>
        <taxon>Candidatus Onthocola</taxon>
    </lineage>
</organism>
<keyword evidence="2" id="KW-0813">Transport</keyword>
<dbReference type="AlphaFoldDB" id="A0A9D1KVH9"/>
<evidence type="ECO:0000256" key="3">
    <source>
        <dbReference type="ARBA" id="ARBA00022597"/>
    </source>
</evidence>
<proteinExistence type="predicted"/>
<evidence type="ECO:0000256" key="1">
    <source>
        <dbReference type="ARBA" id="ARBA00004496"/>
    </source>
</evidence>
<evidence type="ECO:0000313" key="8">
    <source>
        <dbReference type="EMBL" id="HIU02226.1"/>
    </source>
</evidence>
<dbReference type="PROSITE" id="PS51093">
    <property type="entry name" value="PTS_EIIA_TYPE_1"/>
    <property type="match status" value="1"/>
</dbReference>
<evidence type="ECO:0000256" key="5">
    <source>
        <dbReference type="ARBA" id="ARBA00022683"/>
    </source>
</evidence>
<evidence type="ECO:0000256" key="2">
    <source>
        <dbReference type="ARBA" id="ARBA00022448"/>
    </source>
</evidence>
<reference evidence="8" key="1">
    <citation type="submission" date="2020-10" db="EMBL/GenBank/DDBJ databases">
        <authorList>
            <person name="Gilroy R."/>
        </authorList>
    </citation>
    <scope>NUCLEOTIDE SEQUENCE</scope>
    <source>
        <strain evidence="8">CHK187-14744</strain>
    </source>
</reference>
<dbReference type="InterPro" id="IPR011055">
    <property type="entry name" value="Dup_hybrid_motif"/>
</dbReference>
<accession>A0A9D1KVH9</accession>
<evidence type="ECO:0000313" key="9">
    <source>
        <dbReference type="Proteomes" id="UP000824164"/>
    </source>
</evidence>
<comment type="caution">
    <text evidence="8">The sequence shown here is derived from an EMBL/GenBank/DDBJ whole genome shotgun (WGS) entry which is preliminary data.</text>
</comment>
<keyword evidence="6" id="KW-0418">Kinase</keyword>
<dbReference type="PANTHER" id="PTHR45008:SF1">
    <property type="entry name" value="PTS SYSTEM GLUCOSE-SPECIFIC EIIA COMPONENT"/>
    <property type="match status" value="1"/>
</dbReference>
<sequence>LHIGIDTVELNGDGFHACVKQGQTVKKGDLLVEVDSDVIREKGYNPILVFLFPNGEAVPALEYGKTVSEKEVIAKC</sequence>